<evidence type="ECO:0000313" key="20">
    <source>
        <dbReference type="EMBL" id="WZE38210.1"/>
    </source>
</evidence>
<keyword evidence="9" id="KW-0812">Transmembrane</keyword>
<comment type="similarity">
    <text evidence="3">Belongs to the CpsD/CapB family.</text>
</comment>
<comment type="subcellular location">
    <subcellularLocation>
        <location evidence="1">Cell inner membrane</location>
        <topology evidence="1">Multi-pass membrane protein</topology>
    </subcellularLocation>
</comment>
<keyword evidence="10" id="KW-0547">Nucleotide-binding</keyword>
<evidence type="ECO:0000256" key="17">
    <source>
        <dbReference type="SAM" id="Coils"/>
    </source>
</evidence>
<accession>A0AAU6R5H9</accession>
<dbReference type="PANTHER" id="PTHR32309">
    <property type="entry name" value="TYROSINE-PROTEIN KINASE"/>
    <property type="match status" value="1"/>
</dbReference>
<keyword evidence="8 20" id="KW-0808">Transferase</keyword>
<keyword evidence="14" id="KW-0472">Membrane</keyword>
<dbReference type="SUPFAM" id="SSF52540">
    <property type="entry name" value="P-loop containing nucleoside triphosphate hydrolases"/>
    <property type="match status" value="1"/>
</dbReference>
<evidence type="ECO:0000256" key="13">
    <source>
        <dbReference type="ARBA" id="ARBA00022989"/>
    </source>
</evidence>
<feature type="coiled-coil region" evidence="17">
    <location>
        <begin position="250"/>
        <end position="277"/>
    </location>
</feature>
<evidence type="ECO:0000256" key="7">
    <source>
        <dbReference type="ARBA" id="ARBA00022519"/>
    </source>
</evidence>
<evidence type="ECO:0000256" key="3">
    <source>
        <dbReference type="ARBA" id="ARBA00007316"/>
    </source>
</evidence>
<keyword evidence="15" id="KW-0829">Tyrosine-protein kinase</keyword>
<evidence type="ECO:0000256" key="5">
    <source>
        <dbReference type="ARBA" id="ARBA00011903"/>
    </source>
</evidence>
<evidence type="ECO:0000256" key="2">
    <source>
        <dbReference type="ARBA" id="ARBA00006683"/>
    </source>
</evidence>
<evidence type="ECO:0000256" key="15">
    <source>
        <dbReference type="ARBA" id="ARBA00023137"/>
    </source>
</evidence>
<dbReference type="RefSeq" id="WP_338437968.1">
    <property type="nucleotide sequence ID" value="NZ_CP034671.2"/>
</dbReference>
<sequence>MSKLIPNSSSSGPLLPDGANLQTVSVLPLAAVSYPPQAPASEEGFNLKQLLTVIRRRWRLITAVGLVVTASVWVKTLLETPIYEGGFQLLIESKESSQPNLAGIGLSEEAQSLTRSDTDFQTLVNLLRSPALLEPIAQQLRFQLPELSVAELQSNLTVSQLRNSQILEVRYRDPNPQIAQRITQALAQYYLDYSLTQEQVRLTKGIEFLDQQFPNLQQQVSALEGQIARFRQTYKFVDPEGQGTTLVGSLNDLDNQLRLTQVELSKQQALYQQLQQQLGVSPSQAIASSVLSESPRYQSLLTEALELDKKIALESARLQPDNPVLLALREKRKQLDPLLRQEANKLQQGRNSSNQVLGQMTALPLALTKQLVETSNQLEVLQRQQAALQNNRAQLARQFELYPELARTYTALQRQLTVADTNLKNFLAARENLRLEAAQRVVPWELISPATVGGSPVSPNIPRNFALGLFLGAIAGVGAGLLRDRLDHVFHSPQEVKVDLDVPLLASVPYIEEPLGALRGLATAALPEQSTTAELPAAGYRYGSRHHEEAFRSLYTNLRFLGADTPIRSLALGSSIPNEGKSTVAALLARTVSQMGQRVLLIDADLRKPQVHSRLGIENLRGLSNLLSSPIDLDVVIQPVAENFDAITAGPRPPDPTKLLSSQRMTQLAEYLKTCGRYDLVIYDTPPLLGMADTKAFAKAIDGIILVVSLGRVDRDAPKEVIQQLKFAEIPLLGLVTNSLSPETTPKGQSYSYYYYYQGYGEPAASLTGGESSDVKTTQVLWRRLQRLWQRL</sequence>
<keyword evidence="17" id="KW-0175">Coiled coil</keyword>
<dbReference type="EC" id="2.7.10.2" evidence="5"/>
<dbReference type="InterPro" id="IPR050445">
    <property type="entry name" value="Bact_polysacc_biosynth/exp"/>
</dbReference>
<dbReference type="EMBL" id="CP034671">
    <property type="protein sequence ID" value="WZE38210.1"/>
    <property type="molecule type" value="Genomic_DNA"/>
</dbReference>
<dbReference type="CDD" id="cd05387">
    <property type="entry name" value="BY-kinase"/>
    <property type="match status" value="1"/>
</dbReference>
<keyword evidence="11" id="KW-0418">Kinase</keyword>
<feature type="domain" description="AAA" evidence="19">
    <location>
        <begin position="580"/>
        <end position="709"/>
    </location>
</feature>
<evidence type="ECO:0000256" key="14">
    <source>
        <dbReference type="ARBA" id="ARBA00023136"/>
    </source>
</evidence>
<gene>
    <name evidence="20" type="ORF">EKO22_10330</name>
</gene>
<organism evidence="20">
    <name type="scientific">Synechococcus elongatus PCC 11802</name>
    <dbReference type="NCBI Taxonomy" id="2283154"/>
    <lineage>
        <taxon>Bacteria</taxon>
        <taxon>Bacillati</taxon>
        <taxon>Cyanobacteriota</taxon>
        <taxon>Cyanophyceae</taxon>
        <taxon>Synechococcales</taxon>
        <taxon>Synechococcaceae</taxon>
        <taxon>Synechococcus</taxon>
    </lineage>
</organism>
<evidence type="ECO:0000256" key="4">
    <source>
        <dbReference type="ARBA" id="ARBA00008883"/>
    </source>
</evidence>
<proteinExistence type="inferred from homology"/>
<evidence type="ECO:0000256" key="11">
    <source>
        <dbReference type="ARBA" id="ARBA00022777"/>
    </source>
</evidence>
<dbReference type="PANTHER" id="PTHR32309:SF13">
    <property type="entry name" value="FERRIC ENTEROBACTIN TRANSPORT PROTEIN FEPE"/>
    <property type="match status" value="1"/>
</dbReference>
<dbReference type="NCBIfam" id="TIGR01007">
    <property type="entry name" value="eps_fam"/>
    <property type="match status" value="1"/>
</dbReference>
<keyword evidence="7" id="KW-0997">Cell inner membrane</keyword>
<dbReference type="InterPro" id="IPR025669">
    <property type="entry name" value="AAA_dom"/>
</dbReference>
<protein>
    <recommendedName>
        <fullName evidence="5">non-specific protein-tyrosine kinase</fullName>
        <ecNumber evidence="5">2.7.10.2</ecNumber>
    </recommendedName>
</protein>
<evidence type="ECO:0000259" key="18">
    <source>
        <dbReference type="Pfam" id="PF02706"/>
    </source>
</evidence>
<dbReference type="Pfam" id="PF13614">
    <property type="entry name" value="AAA_31"/>
    <property type="match status" value="1"/>
</dbReference>
<evidence type="ECO:0000256" key="10">
    <source>
        <dbReference type="ARBA" id="ARBA00022741"/>
    </source>
</evidence>
<evidence type="ECO:0000256" key="8">
    <source>
        <dbReference type="ARBA" id="ARBA00022679"/>
    </source>
</evidence>
<evidence type="ECO:0000259" key="19">
    <source>
        <dbReference type="Pfam" id="PF13614"/>
    </source>
</evidence>
<comment type="similarity">
    <text evidence="4">Belongs to the etk/wzc family.</text>
</comment>
<evidence type="ECO:0000256" key="12">
    <source>
        <dbReference type="ARBA" id="ARBA00022840"/>
    </source>
</evidence>
<feature type="domain" description="Polysaccharide chain length determinant N-terminal" evidence="18">
    <location>
        <begin position="45"/>
        <end position="140"/>
    </location>
</feature>
<dbReference type="InterPro" id="IPR003856">
    <property type="entry name" value="LPS_length_determ_N"/>
</dbReference>
<evidence type="ECO:0000256" key="1">
    <source>
        <dbReference type="ARBA" id="ARBA00004429"/>
    </source>
</evidence>
<feature type="coiled-coil region" evidence="17">
    <location>
        <begin position="371"/>
        <end position="398"/>
    </location>
</feature>
<dbReference type="GO" id="GO:0005524">
    <property type="term" value="F:ATP binding"/>
    <property type="evidence" value="ECO:0007669"/>
    <property type="project" value="UniProtKB-KW"/>
</dbReference>
<dbReference type="Pfam" id="PF02706">
    <property type="entry name" value="Wzz"/>
    <property type="match status" value="1"/>
</dbReference>
<evidence type="ECO:0000256" key="16">
    <source>
        <dbReference type="ARBA" id="ARBA00051245"/>
    </source>
</evidence>
<dbReference type="Gene3D" id="3.40.50.300">
    <property type="entry name" value="P-loop containing nucleotide triphosphate hydrolases"/>
    <property type="match status" value="1"/>
</dbReference>
<keyword evidence="12" id="KW-0067">ATP-binding</keyword>
<dbReference type="InterPro" id="IPR005702">
    <property type="entry name" value="Wzc-like_C"/>
</dbReference>
<comment type="catalytic activity">
    <reaction evidence="16">
        <text>L-tyrosyl-[protein] + ATP = O-phospho-L-tyrosyl-[protein] + ADP + H(+)</text>
        <dbReference type="Rhea" id="RHEA:10596"/>
        <dbReference type="Rhea" id="RHEA-COMP:10136"/>
        <dbReference type="Rhea" id="RHEA-COMP:20101"/>
        <dbReference type="ChEBI" id="CHEBI:15378"/>
        <dbReference type="ChEBI" id="CHEBI:30616"/>
        <dbReference type="ChEBI" id="CHEBI:46858"/>
        <dbReference type="ChEBI" id="CHEBI:61978"/>
        <dbReference type="ChEBI" id="CHEBI:456216"/>
        <dbReference type="EC" id="2.7.10.2"/>
    </reaction>
</comment>
<dbReference type="GO" id="GO:0004715">
    <property type="term" value="F:non-membrane spanning protein tyrosine kinase activity"/>
    <property type="evidence" value="ECO:0007669"/>
    <property type="project" value="UniProtKB-EC"/>
</dbReference>
<keyword evidence="6" id="KW-1003">Cell membrane</keyword>
<name>A0AAU6R5H9_SYNEL</name>
<reference evidence="20" key="1">
    <citation type="submission" date="2024-01" db="EMBL/GenBank/DDBJ databases">
        <title>Synechococcus elongatus PCC 11802, a close yet different native of Synechococcus elongatus PCC 11801.</title>
        <authorList>
            <person name="Jaiswal D."/>
            <person name="Sengupta A."/>
            <person name="Sengupta S."/>
            <person name="Pakrasi H.B."/>
            <person name="Wangikar P."/>
        </authorList>
    </citation>
    <scope>NUCLEOTIDE SEQUENCE</scope>
    <source>
        <strain evidence="20">PCC 11802</strain>
    </source>
</reference>
<comment type="similarity">
    <text evidence="2">Belongs to the CpsC/CapA family.</text>
</comment>
<dbReference type="InterPro" id="IPR027417">
    <property type="entry name" value="P-loop_NTPase"/>
</dbReference>
<dbReference type="GO" id="GO:0005886">
    <property type="term" value="C:plasma membrane"/>
    <property type="evidence" value="ECO:0007669"/>
    <property type="project" value="UniProtKB-SubCell"/>
</dbReference>
<evidence type="ECO:0000256" key="6">
    <source>
        <dbReference type="ARBA" id="ARBA00022475"/>
    </source>
</evidence>
<keyword evidence="13" id="KW-1133">Transmembrane helix</keyword>
<dbReference type="AlphaFoldDB" id="A0AAU6R5H9"/>
<evidence type="ECO:0000256" key="9">
    <source>
        <dbReference type="ARBA" id="ARBA00022692"/>
    </source>
</evidence>